<accession>A0ABN8F575</accession>
<keyword evidence="6" id="KW-1185">Reference proteome</keyword>
<dbReference type="InterPro" id="IPR011519">
    <property type="entry name" value="UnbV_ASPIC"/>
</dbReference>
<dbReference type="PANTHER" id="PTHR16026:SF0">
    <property type="entry name" value="CARTILAGE ACIDIC PROTEIN 1"/>
    <property type="match status" value="1"/>
</dbReference>
<keyword evidence="1" id="KW-0732">Signal</keyword>
<dbReference type="RefSeq" id="WP_238751929.1">
    <property type="nucleotide sequence ID" value="NZ_CAKLPZ010000004.1"/>
</dbReference>
<reference evidence="5" key="1">
    <citation type="submission" date="2021-12" db="EMBL/GenBank/DDBJ databases">
        <authorList>
            <person name="Rodrigo-Torres L."/>
            <person name="Arahal R. D."/>
            <person name="Lucena T."/>
        </authorList>
    </citation>
    <scope>NUCLEOTIDE SEQUENCE</scope>
    <source>
        <strain evidence="5">CECT 8419</strain>
    </source>
</reference>
<evidence type="ECO:0000313" key="6">
    <source>
        <dbReference type="Proteomes" id="UP000837803"/>
    </source>
</evidence>
<protein>
    <recommendedName>
        <fullName evidence="4">ASPIC/UnbV domain-containing protein</fullName>
    </recommendedName>
</protein>
<evidence type="ECO:0000259" key="4">
    <source>
        <dbReference type="Pfam" id="PF07593"/>
    </source>
</evidence>
<dbReference type="InterPro" id="IPR028994">
    <property type="entry name" value="Integrin_alpha_N"/>
</dbReference>
<dbReference type="EMBL" id="CAKLPZ010000004">
    <property type="protein sequence ID" value="CAH1002071.1"/>
    <property type="molecule type" value="Genomic_DNA"/>
</dbReference>
<evidence type="ECO:0000256" key="1">
    <source>
        <dbReference type="ARBA" id="ARBA00022729"/>
    </source>
</evidence>
<evidence type="ECO:0000256" key="2">
    <source>
        <dbReference type="ARBA" id="ARBA00022737"/>
    </source>
</evidence>
<feature type="domain" description="ASPIC/UnbV" evidence="4">
    <location>
        <begin position="546"/>
        <end position="607"/>
    </location>
</feature>
<dbReference type="Pfam" id="PF01839">
    <property type="entry name" value="FG-GAP"/>
    <property type="match status" value="1"/>
</dbReference>
<evidence type="ECO:0000256" key="3">
    <source>
        <dbReference type="ARBA" id="ARBA00023180"/>
    </source>
</evidence>
<dbReference type="InterPro" id="IPR013517">
    <property type="entry name" value="FG-GAP"/>
</dbReference>
<keyword evidence="2" id="KW-0677">Repeat</keyword>
<name>A0ABN8F575_9BACT</name>
<dbReference type="Pfam" id="PF07593">
    <property type="entry name" value="UnbV_ASPIC"/>
    <property type="match status" value="1"/>
</dbReference>
<dbReference type="Pfam" id="PF13517">
    <property type="entry name" value="FG-GAP_3"/>
    <property type="match status" value="4"/>
</dbReference>
<keyword evidence="3" id="KW-0325">Glycoprotein</keyword>
<organism evidence="5 6">
    <name type="scientific">Neolewinella maritima</name>
    <dbReference type="NCBI Taxonomy" id="1383882"/>
    <lineage>
        <taxon>Bacteria</taxon>
        <taxon>Pseudomonadati</taxon>
        <taxon>Bacteroidota</taxon>
        <taxon>Saprospiria</taxon>
        <taxon>Saprospirales</taxon>
        <taxon>Lewinellaceae</taxon>
        <taxon>Neolewinella</taxon>
    </lineage>
</organism>
<dbReference type="InterPro" id="IPR027039">
    <property type="entry name" value="Crtac1"/>
</dbReference>
<proteinExistence type="predicted"/>
<evidence type="ECO:0000313" key="5">
    <source>
        <dbReference type="EMBL" id="CAH1002071.1"/>
    </source>
</evidence>
<dbReference type="PANTHER" id="PTHR16026">
    <property type="entry name" value="CARTILAGE ACIDIC PROTEIN 1"/>
    <property type="match status" value="1"/>
</dbReference>
<dbReference type="Gene3D" id="2.130.10.130">
    <property type="entry name" value="Integrin alpha, N-terminal"/>
    <property type="match status" value="3"/>
</dbReference>
<dbReference type="Proteomes" id="UP000837803">
    <property type="component" value="Unassembled WGS sequence"/>
</dbReference>
<comment type="caution">
    <text evidence="5">The sequence shown here is derived from an EMBL/GenBank/DDBJ whole genome shotgun (WGS) entry which is preliminary data.</text>
</comment>
<dbReference type="InterPro" id="IPR013519">
    <property type="entry name" value="Int_alpha_beta-p"/>
</dbReference>
<dbReference type="SMART" id="SM00191">
    <property type="entry name" value="Int_alpha"/>
    <property type="match status" value="4"/>
</dbReference>
<gene>
    <name evidence="5" type="ORF">LEM8419_02988</name>
</gene>
<sequence length="1130" mass="122408">MSTPLHDYRSWSPWAAVFASLLLCTCGPAVEPTVDATKRFSWLTAPGMTRTGIDFRNDLRYTDALNPYTYRNFYNGGGVGIGDFDNDGLVDVYFTGNLVENKLYRNLGDFQFEDITAAAGVACADSWSTGVAVVDVNADGLQDLYVCKAGPPAGEQIAGMTGVRHNELFINQGDLTFREAGAEYGLDVVGLSVHAAFFDYDRDGDLDCYLLNNSTRATTGYDLREGLRNVPDTAGGNKLFRNLLTETGTTRFEDVTAAAGIYSSAIGFGLGVTVGDVDQDGWPDLFVSNDFFERDYLYYNQRDGTFREALTEHLPEISKGSMGADLADLDNDGLPELFVTEMLPADERRYKTKAAFEGWNRYQLYRDKGYHQQFSRNVLQWNRGGGNFSEVGRGAGVAATDWSWGALLFDMDNDGLRDIFVANGTGRDLLDQDYINFNGSPEAVRRMLFEEGKGITDIIDQIPSEALINGVFRNTGEMRFEEVAADWGLDQATFSNGSAYADLDNDGDLDLVVNNVDGPAGVYRNNSTEASAMANLRSTIPGNPDAIGARVSERRQNTDDQSVTELHPMRGFQSTVDKRIHFSRAASDLLIEWPDGQREVFGIPRQDSSIYTFRQGTGSPEVADTSRAQGLSSGTAEGQVTYAIIEARTAAGSVMHRESSTTDFDRDPLLFLGINNEGPALATADLNGDGRSDLYLGGASGTPGQLLLARSDGTYQPVMEELLAKDAISENVAATFFDADGDGDQDLYVANGSNQFGAASSALLDGLYLNRGGSRWEKSAQLLPDRRRFVVSSCVQPHDVDGDGDVDLFVGGRLRPGTYGIAADSYLLLNDGSGNFKSADLPMLQGLGMVTAAVWLNTDDDPELELAVAAEWGPLRYLHVAANGNYIGTDTVAGTYGLWTALAAADFDGDGHDDLAAGNHGLNSRLHASPEQPLQLYINDFDGNGKAEQLITQYATDGRSYPLVLRDDLVKQLPGLRKTVPGYTDYQGKTMAELFPPEILSRSVVHRVEELRSLVVMNEDAGPSLVYLPAETQLAPVYALLATDLNGDGQPDLLAAGNQSIGRPELGIYAGSFGSLLIHRGGGTFNAVPPRESGIYLRGDVRAFAPASPRGAVWIARSDDSLLKLEVLTP</sequence>
<dbReference type="SUPFAM" id="SSF69318">
    <property type="entry name" value="Integrin alpha N-terminal domain"/>
    <property type="match status" value="3"/>
</dbReference>